<dbReference type="GO" id="GO:0016831">
    <property type="term" value="F:carboxy-lyase activity"/>
    <property type="evidence" value="ECO:0007669"/>
    <property type="project" value="InterPro"/>
</dbReference>
<dbReference type="InterPro" id="IPR051047">
    <property type="entry name" value="AccD/PCCB"/>
</dbReference>
<keyword evidence="2" id="KW-0456">Lyase</keyword>
<protein>
    <submittedName>
        <fullName evidence="2">Biotin-independent malonate decarboxylase subunit beta</fullName>
        <ecNumber evidence="2">4.1.1.88</ecNumber>
    </submittedName>
</protein>
<dbReference type="Pfam" id="PF06833">
    <property type="entry name" value="MdcE"/>
    <property type="match status" value="1"/>
</dbReference>
<dbReference type="EMBL" id="CP054706">
    <property type="protein sequence ID" value="QQK79348.1"/>
    <property type="molecule type" value="Genomic_DNA"/>
</dbReference>
<dbReference type="Proteomes" id="UP000595349">
    <property type="component" value="Chromosome"/>
</dbReference>
<feature type="domain" description="CoA carboxyltransferase N-terminal" evidence="1">
    <location>
        <begin position="1"/>
        <end position="252"/>
    </location>
</feature>
<accession>A0A7T6Z9D5</accession>
<dbReference type="RefSeq" id="WP_200088834.1">
    <property type="nucleotide sequence ID" value="NZ_CP054706.1"/>
</dbReference>
<dbReference type="Pfam" id="PF01039">
    <property type="entry name" value="Carboxyl_trans"/>
    <property type="match status" value="1"/>
</dbReference>
<dbReference type="NCBIfam" id="TIGR03133">
    <property type="entry name" value="malonate_beta"/>
    <property type="match status" value="1"/>
</dbReference>
<dbReference type="NCBIfam" id="NF005530">
    <property type="entry name" value="PRK07189.1"/>
    <property type="match status" value="1"/>
</dbReference>
<dbReference type="InterPro" id="IPR017556">
    <property type="entry name" value="Malonate_beta"/>
</dbReference>
<dbReference type="GO" id="GO:0005975">
    <property type="term" value="P:carbohydrate metabolic process"/>
    <property type="evidence" value="ECO:0007669"/>
    <property type="project" value="InterPro"/>
</dbReference>
<dbReference type="SUPFAM" id="SSF52096">
    <property type="entry name" value="ClpP/crotonase"/>
    <property type="match status" value="2"/>
</dbReference>
<dbReference type="PROSITE" id="PS50980">
    <property type="entry name" value="COA_CT_NTER"/>
    <property type="match status" value="1"/>
</dbReference>
<dbReference type="AlphaFoldDB" id="A0A7T6Z9D5"/>
<dbReference type="KEGG" id="scib:HUG20_05215"/>
<dbReference type="PANTHER" id="PTHR43842">
    <property type="entry name" value="PROPIONYL-COA CARBOXYLASE BETA CHAIN"/>
    <property type="match status" value="1"/>
</dbReference>
<evidence type="ECO:0000259" key="1">
    <source>
        <dbReference type="PROSITE" id="PS50980"/>
    </source>
</evidence>
<gene>
    <name evidence="2" type="primary">mdcD</name>
    <name evidence="2" type="ORF">HUG20_05215</name>
</gene>
<evidence type="ECO:0000313" key="3">
    <source>
        <dbReference type="Proteomes" id="UP000595349"/>
    </source>
</evidence>
<reference evidence="2 3" key="1">
    <citation type="submission" date="2020-06" db="EMBL/GenBank/DDBJ databases">
        <title>Genomic analysis of Salicibibacter sp. NKC21-4.</title>
        <authorList>
            <person name="Oh Y.J."/>
        </authorList>
    </citation>
    <scope>NUCLEOTIDE SEQUENCE [LARGE SCALE GENOMIC DNA]</scope>
    <source>
        <strain evidence="2 3">NKC21-4</strain>
    </source>
</reference>
<dbReference type="InterPro" id="IPR011762">
    <property type="entry name" value="COA_CT_N"/>
</dbReference>
<dbReference type="InterPro" id="IPR034733">
    <property type="entry name" value="AcCoA_carboxyl_beta"/>
</dbReference>
<proteinExistence type="predicted"/>
<organism evidence="2 3">
    <name type="scientific">Salicibibacter cibi</name>
    <dbReference type="NCBI Taxonomy" id="2743001"/>
    <lineage>
        <taxon>Bacteria</taxon>
        <taxon>Bacillati</taxon>
        <taxon>Bacillota</taxon>
        <taxon>Bacilli</taxon>
        <taxon>Bacillales</taxon>
        <taxon>Bacillaceae</taxon>
        <taxon>Salicibibacter</taxon>
    </lineage>
</organism>
<dbReference type="InterPro" id="IPR029045">
    <property type="entry name" value="ClpP/crotonase-like_dom_sf"/>
</dbReference>
<sequence>MDNLQTKISFVEADARERAKQLLDSDSFHEFLGPFDRFTSPHLEKQGIVPQSDDGVIVAKGTIDREPSVVISIESAFQGGGIGEISGAKIAAALELTLKDNKNNIKTHPVIILDTGGVRLQEANYGLLAIAEIQTAVIELRSYVPVIGVIPGKIGSFGGMSITAGLFSTLIMTAEGRLGLNGPEVIEQEAGITELDSRNRPLIWGSIGGYQRVATSLADVLVEDDCAQITAAVQKALTEVPSKPKAEQIERFRIILNYLNPNEYISPSYFRELTSSSHSLLETKGQKPNPKIRNRAQQWFYALTSLKPKTKVTPTVWSGDTKLGSDMARFISIGPDPEHRFPRVREGEVGLEEGWAVAHSVSEVVKADEENEVRRPIIALVDVPSQAYGYVEELSGLHQACAAAVNAYAKARLAGHPVISLLVGKAISGAFLTHGLQANRLIALNDEKVNVHVMSKGSAARITRRSIEELEQITENIPAMAYDIQSFQTLGALHEVIGKVDADNPTEENIKLIRQKLKDTIANIRTKGDTDLRIRLDSSLARRGRAASHQVRDMMQKQWYV</sequence>
<evidence type="ECO:0000313" key="2">
    <source>
        <dbReference type="EMBL" id="QQK79348.1"/>
    </source>
</evidence>
<dbReference type="NCBIfam" id="TIGR03134">
    <property type="entry name" value="malonate_gamma"/>
    <property type="match status" value="1"/>
</dbReference>
<dbReference type="GO" id="GO:0009317">
    <property type="term" value="C:acetyl-CoA carboxylase complex"/>
    <property type="evidence" value="ECO:0007669"/>
    <property type="project" value="TreeGrafter"/>
</dbReference>
<dbReference type="GO" id="GO:0004658">
    <property type="term" value="F:propionyl-CoA carboxylase activity"/>
    <property type="evidence" value="ECO:0007669"/>
    <property type="project" value="TreeGrafter"/>
</dbReference>
<dbReference type="Gene3D" id="3.90.226.10">
    <property type="entry name" value="2-enoyl-CoA Hydratase, Chain A, domain 1"/>
    <property type="match status" value="2"/>
</dbReference>
<keyword evidence="3" id="KW-1185">Reference proteome</keyword>
<name>A0A7T6Z9D5_9BACI</name>
<dbReference type="PANTHER" id="PTHR43842:SF2">
    <property type="entry name" value="PROPIONYL-COA CARBOXYLASE BETA CHAIN, MITOCHONDRIAL"/>
    <property type="match status" value="1"/>
</dbReference>
<dbReference type="EC" id="4.1.1.88" evidence="2"/>
<dbReference type="InterPro" id="IPR009648">
    <property type="entry name" value="Malonate_gamma"/>
</dbReference>